<keyword evidence="12" id="KW-1185">Reference proteome</keyword>
<evidence type="ECO:0000256" key="8">
    <source>
        <dbReference type="RuleBase" id="RU000682"/>
    </source>
</evidence>
<evidence type="ECO:0000256" key="6">
    <source>
        <dbReference type="ARBA" id="ARBA00023242"/>
    </source>
</evidence>
<evidence type="ECO:0000256" key="4">
    <source>
        <dbReference type="ARBA" id="ARBA00023125"/>
    </source>
</evidence>
<proteinExistence type="inferred from homology"/>
<dbReference type="Pfam" id="PF00046">
    <property type="entry name" value="Homeodomain"/>
    <property type="match status" value="1"/>
</dbReference>
<dbReference type="SMART" id="SM00389">
    <property type="entry name" value="HOX"/>
    <property type="match status" value="1"/>
</dbReference>
<feature type="DNA-binding region" description="Homeobox" evidence="7">
    <location>
        <begin position="19"/>
        <end position="78"/>
    </location>
</feature>
<keyword evidence="5 7" id="KW-0371">Homeobox</keyword>
<evidence type="ECO:0000256" key="3">
    <source>
        <dbReference type="ARBA" id="ARBA00022473"/>
    </source>
</evidence>
<dbReference type="InterPro" id="IPR009057">
    <property type="entry name" value="Homeodomain-like_sf"/>
</dbReference>
<dbReference type="GO" id="GO:0000981">
    <property type="term" value="F:DNA-binding transcription factor activity, RNA polymerase II-specific"/>
    <property type="evidence" value="ECO:0007669"/>
    <property type="project" value="TreeGrafter"/>
</dbReference>
<dbReference type="GO" id="GO:0000977">
    <property type="term" value="F:RNA polymerase II transcription regulatory region sequence-specific DNA binding"/>
    <property type="evidence" value="ECO:0007669"/>
    <property type="project" value="TreeGrafter"/>
</dbReference>
<dbReference type="Gene3D" id="1.10.10.60">
    <property type="entry name" value="Homeodomain-like"/>
    <property type="match status" value="1"/>
</dbReference>
<sequence>MWMDCIAQDGNSQASKIAGRRKRTSFTKEHLELLKMAFRVDPYPGISVRESLSQATGLPESRIQVWFQNKRARTQKNRATRTSPQLDSTSPLPSPFLPPYIASVGVSGQQKGNQESSFNIQMSKTSPQHFTFPPSDYSTPAIKPRQNRLMGTSSCSPSGLQAMADSWSSGGSTQSSPESTWSLPVQSFGNSYEDESHFFLYPPPPYPHGSVRVGCVSGLESLPTSPASSDSAFWDMGLENCSPSVPDTDCGSPWNCVAEEQPVAPLPDLSSQCLEDVLGEMEPAWWNFNGQMDLK</sequence>
<evidence type="ECO:0000256" key="7">
    <source>
        <dbReference type="PROSITE-ProRule" id="PRU00108"/>
    </source>
</evidence>
<evidence type="ECO:0000313" key="12">
    <source>
        <dbReference type="Proteomes" id="UP001364617"/>
    </source>
</evidence>
<dbReference type="PROSITE" id="PS50071">
    <property type="entry name" value="HOMEOBOX_2"/>
    <property type="match status" value="1"/>
</dbReference>
<dbReference type="EMBL" id="JAYKXH010000019">
    <property type="protein sequence ID" value="KAK7134843.1"/>
    <property type="molecule type" value="Genomic_DNA"/>
</dbReference>
<evidence type="ECO:0000256" key="9">
    <source>
        <dbReference type="SAM" id="MobiDB-lite"/>
    </source>
</evidence>
<feature type="compositionally biased region" description="Low complexity" evidence="9">
    <location>
        <begin position="166"/>
        <end position="180"/>
    </location>
</feature>
<keyword evidence="4 7" id="KW-0238">DNA-binding</keyword>
<keyword evidence="3" id="KW-0217">Developmental protein</keyword>
<dbReference type="InterPro" id="IPR001356">
    <property type="entry name" value="HD"/>
</dbReference>
<evidence type="ECO:0000313" key="11">
    <source>
        <dbReference type="EMBL" id="KAK7134843.1"/>
    </source>
</evidence>
<gene>
    <name evidence="11" type="ORF">R3I93_018072</name>
</gene>
<dbReference type="SUPFAM" id="SSF46689">
    <property type="entry name" value="Homeodomain-like"/>
    <property type="match status" value="1"/>
</dbReference>
<feature type="region of interest" description="Disordered" evidence="9">
    <location>
        <begin position="149"/>
        <end position="181"/>
    </location>
</feature>
<dbReference type="CDD" id="cd00086">
    <property type="entry name" value="homeodomain"/>
    <property type="match status" value="1"/>
</dbReference>
<dbReference type="FunFam" id="1.10.10.60:FF:000312">
    <property type="entry name" value="Mix-type homeobox gene 1"/>
    <property type="match status" value="1"/>
</dbReference>
<reference evidence="11 12" key="1">
    <citation type="submission" date="2024-02" db="EMBL/GenBank/DDBJ databases">
        <title>Chromosome-level genome assembly of the Eurasian Minnow (Phoxinus phoxinus).</title>
        <authorList>
            <person name="Oriowo T.O."/>
            <person name="Martin S."/>
            <person name="Stange M."/>
            <person name="Chrysostomakis Y."/>
            <person name="Brown T."/>
            <person name="Winkler S."/>
            <person name="Kukowka S."/>
            <person name="Myers E.W."/>
            <person name="Bohne A."/>
        </authorList>
    </citation>
    <scope>NUCLEOTIDE SEQUENCE [LARGE SCALE GENOMIC DNA]</scope>
    <source>
        <strain evidence="11">ZFMK-TIS-60720</strain>
        <tissue evidence="11">Whole Organism</tissue>
    </source>
</reference>
<comment type="similarity">
    <text evidence="2">Belongs to the paired homeobox family.</text>
</comment>
<evidence type="ECO:0000256" key="1">
    <source>
        <dbReference type="ARBA" id="ARBA00004123"/>
    </source>
</evidence>
<organism evidence="11 12">
    <name type="scientific">Phoxinus phoxinus</name>
    <name type="common">Eurasian minnow</name>
    <dbReference type="NCBI Taxonomy" id="58324"/>
    <lineage>
        <taxon>Eukaryota</taxon>
        <taxon>Metazoa</taxon>
        <taxon>Chordata</taxon>
        <taxon>Craniata</taxon>
        <taxon>Vertebrata</taxon>
        <taxon>Euteleostomi</taxon>
        <taxon>Actinopterygii</taxon>
        <taxon>Neopterygii</taxon>
        <taxon>Teleostei</taxon>
        <taxon>Ostariophysi</taxon>
        <taxon>Cypriniformes</taxon>
        <taxon>Leuciscidae</taxon>
        <taxon>Phoxininae</taxon>
        <taxon>Phoxinus</taxon>
    </lineage>
</organism>
<dbReference type="PANTHER" id="PTHR46123">
    <property type="entry name" value="MIX-TYPE HOMEOBOX GENE 1-RELATED"/>
    <property type="match status" value="1"/>
</dbReference>
<comment type="subcellular location">
    <subcellularLocation>
        <location evidence="1 7 8">Nucleus</location>
    </subcellularLocation>
</comment>
<evidence type="ECO:0000256" key="2">
    <source>
        <dbReference type="ARBA" id="ARBA00005733"/>
    </source>
</evidence>
<feature type="region of interest" description="Disordered" evidence="9">
    <location>
        <begin position="71"/>
        <end position="94"/>
    </location>
</feature>
<accession>A0AAN9GX09</accession>
<protein>
    <recommendedName>
        <fullName evidence="10">Homeobox domain-containing protein</fullName>
    </recommendedName>
</protein>
<comment type="caution">
    <text evidence="11">The sequence shown here is derived from an EMBL/GenBank/DDBJ whole genome shotgun (WGS) entry which is preliminary data.</text>
</comment>
<evidence type="ECO:0000256" key="5">
    <source>
        <dbReference type="ARBA" id="ARBA00023155"/>
    </source>
</evidence>
<dbReference type="Proteomes" id="UP001364617">
    <property type="component" value="Unassembled WGS sequence"/>
</dbReference>
<feature type="compositionally biased region" description="Polar residues" evidence="9">
    <location>
        <begin position="149"/>
        <end position="159"/>
    </location>
</feature>
<dbReference type="PANTHER" id="PTHR46123:SF4">
    <property type="entry name" value="MIX-TYPE HOMEOBOX GENE 1-RELATED"/>
    <property type="match status" value="1"/>
</dbReference>
<keyword evidence="6 7" id="KW-0539">Nucleus</keyword>
<name>A0AAN9GX09_9TELE</name>
<dbReference type="AlphaFoldDB" id="A0AAN9GX09"/>
<feature type="domain" description="Homeobox" evidence="10">
    <location>
        <begin position="17"/>
        <end position="77"/>
    </location>
</feature>
<dbReference type="GO" id="GO:0005634">
    <property type="term" value="C:nucleus"/>
    <property type="evidence" value="ECO:0007669"/>
    <property type="project" value="UniProtKB-SubCell"/>
</dbReference>
<dbReference type="InterPro" id="IPR051306">
    <property type="entry name" value="Homeobox_regulator"/>
</dbReference>
<evidence type="ECO:0000259" key="10">
    <source>
        <dbReference type="PROSITE" id="PS50071"/>
    </source>
</evidence>